<dbReference type="InterPro" id="IPR009799">
    <property type="entry name" value="EthD_dom"/>
</dbReference>
<proteinExistence type="predicted"/>
<reference evidence="2" key="1">
    <citation type="submission" date="2022-01" db="EMBL/GenBank/DDBJ databases">
        <authorList>
            <person name="Jo J.-H."/>
            <person name="Im W.-T."/>
        </authorList>
    </citation>
    <scope>NUCLEOTIDE SEQUENCE</scope>
    <source>
        <strain evidence="2">I2-34</strain>
    </source>
</reference>
<evidence type="ECO:0000313" key="2">
    <source>
        <dbReference type="EMBL" id="MCG2624098.1"/>
    </source>
</evidence>
<gene>
    <name evidence="2" type="ORF">LVY72_19610</name>
</gene>
<protein>
    <submittedName>
        <fullName evidence="2">EthD domain-containing protein</fullName>
    </submittedName>
</protein>
<evidence type="ECO:0000313" key="3">
    <source>
        <dbReference type="Proteomes" id="UP001165368"/>
    </source>
</evidence>
<keyword evidence="3" id="KW-1185">Reference proteome</keyword>
<sequence length="132" mass="14863">MTMANNGPVLAFEVYRWAGTSAEEFRTHYSDVHAKIGMRIPGLVWYESFMNKDAQEGWPVIGGAAKPDAIVVMMFDSEESKAKIAESEAWTEAAADDIGFCSHFEIFEMDRFTWIPESTLREPYHSQTVASS</sequence>
<dbReference type="SUPFAM" id="SSF54909">
    <property type="entry name" value="Dimeric alpha+beta barrel"/>
    <property type="match status" value="1"/>
</dbReference>
<accession>A0ABS9LBP1</accession>
<name>A0ABS9LBP1_9MICC</name>
<dbReference type="Proteomes" id="UP001165368">
    <property type="component" value="Unassembled WGS sequence"/>
</dbReference>
<dbReference type="EMBL" id="JAKLTQ010000020">
    <property type="protein sequence ID" value="MCG2624098.1"/>
    <property type="molecule type" value="Genomic_DNA"/>
</dbReference>
<organism evidence="2 3">
    <name type="scientific">Arthrobacter hankyongi</name>
    <dbReference type="NCBI Taxonomy" id="2904801"/>
    <lineage>
        <taxon>Bacteria</taxon>
        <taxon>Bacillati</taxon>
        <taxon>Actinomycetota</taxon>
        <taxon>Actinomycetes</taxon>
        <taxon>Micrococcales</taxon>
        <taxon>Micrococcaceae</taxon>
        <taxon>Arthrobacter</taxon>
    </lineage>
</organism>
<evidence type="ECO:0000259" key="1">
    <source>
        <dbReference type="Pfam" id="PF07110"/>
    </source>
</evidence>
<dbReference type="InterPro" id="IPR011008">
    <property type="entry name" value="Dimeric_a/b-barrel"/>
</dbReference>
<dbReference type="Gene3D" id="3.30.70.100">
    <property type="match status" value="1"/>
</dbReference>
<dbReference type="Pfam" id="PF07110">
    <property type="entry name" value="EthD"/>
    <property type="match status" value="1"/>
</dbReference>
<feature type="domain" description="EthD" evidence="1">
    <location>
        <begin position="19"/>
        <end position="100"/>
    </location>
</feature>
<comment type="caution">
    <text evidence="2">The sequence shown here is derived from an EMBL/GenBank/DDBJ whole genome shotgun (WGS) entry which is preliminary data.</text>
</comment>
<dbReference type="RefSeq" id="WP_237825507.1">
    <property type="nucleotide sequence ID" value="NZ_JAKLTQ010000020.1"/>
</dbReference>